<feature type="compositionally biased region" description="Basic and acidic residues" evidence="1">
    <location>
        <begin position="1"/>
        <end position="27"/>
    </location>
</feature>
<evidence type="ECO:0000256" key="2">
    <source>
        <dbReference type="SAM" id="Phobius"/>
    </source>
</evidence>
<organism evidence="3 4">
    <name type="scientific">Saxophila tyrrhenica</name>
    <dbReference type="NCBI Taxonomy" id="1690608"/>
    <lineage>
        <taxon>Eukaryota</taxon>
        <taxon>Fungi</taxon>
        <taxon>Dikarya</taxon>
        <taxon>Ascomycota</taxon>
        <taxon>Pezizomycotina</taxon>
        <taxon>Dothideomycetes</taxon>
        <taxon>Dothideomycetidae</taxon>
        <taxon>Mycosphaerellales</taxon>
        <taxon>Extremaceae</taxon>
        <taxon>Saxophila</taxon>
    </lineage>
</organism>
<dbReference type="EMBL" id="JAVRRT010000006">
    <property type="protein sequence ID" value="KAK5171246.1"/>
    <property type="molecule type" value="Genomic_DNA"/>
</dbReference>
<dbReference type="RefSeq" id="XP_064660274.1">
    <property type="nucleotide sequence ID" value="XM_064801644.1"/>
</dbReference>
<accession>A0AAV9PDH2</accession>
<evidence type="ECO:0000313" key="4">
    <source>
        <dbReference type="Proteomes" id="UP001337655"/>
    </source>
</evidence>
<feature type="transmembrane region" description="Helical" evidence="2">
    <location>
        <begin position="127"/>
        <end position="150"/>
    </location>
</feature>
<evidence type="ECO:0000313" key="3">
    <source>
        <dbReference type="EMBL" id="KAK5171246.1"/>
    </source>
</evidence>
<keyword evidence="2" id="KW-1133">Transmembrane helix</keyword>
<reference evidence="3 4" key="1">
    <citation type="submission" date="2023-08" db="EMBL/GenBank/DDBJ databases">
        <title>Black Yeasts Isolated from many extreme environments.</title>
        <authorList>
            <person name="Coleine C."/>
            <person name="Stajich J.E."/>
            <person name="Selbmann L."/>
        </authorList>
    </citation>
    <scope>NUCLEOTIDE SEQUENCE [LARGE SCALE GENOMIC DNA]</scope>
    <source>
        <strain evidence="3 4">CCFEE 5935</strain>
    </source>
</reference>
<keyword evidence="4" id="KW-1185">Reference proteome</keyword>
<sequence>MGWRDTVKLGKDESSRGTAEEHVKEVPKPSIDGSTASSINDSRRCGPYLTLTPPDDDSEARIQRIEERTLAARAMTTTIGSTLESTTLERLPLRVRGRKYDSAFLESLNLEAFNGEDAQRTYRRMGWAIPIMCLAGLGLIVVGQVLYWAWVDPSQLRNISWN</sequence>
<keyword evidence="2" id="KW-0472">Membrane</keyword>
<proteinExistence type="predicted"/>
<dbReference type="GeneID" id="89925736"/>
<protein>
    <submittedName>
        <fullName evidence="3">Uncharacterized protein</fullName>
    </submittedName>
</protein>
<feature type="region of interest" description="Disordered" evidence="1">
    <location>
        <begin position="1"/>
        <end position="48"/>
    </location>
</feature>
<dbReference type="AlphaFoldDB" id="A0AAV9PDH2"/>
<dbReference type="Proteomes" id="UP001337655">
    <property type="component" value="Unassembled WGS sequence"/>
</dbReference>
<name>A0AAV9PDH2_9PEZI</name>
<gene>
    <name evidence="3" type="ORF">LTR77_004390</name>
</gene>
<comment type="caution">
    <text evidence="3">The sequence shown here is derived from an EMBL/GenBank/DDBJ whole genome shotgun (WGS) entry which is preliminary data.</text>
</comment>
<keyword evidence="2" id="KW-0812">Transmembrane</keyword>
<evidence type="ECO:0000256" key="1">
    <source>
        <dbReference type="SAM" id="MobiDB-lite"/>
    </source>
</evidence>